<dbReference type="Proteomes" id="UP000008820">
    <property type="component" value="Chromosome 3"/>
</dbReference>
<accession>A0A6I8TEF8</accession>
<gene>
    <name evidence="1" type="primary">5569004</name>
</gene>
<reference evidence="1 2" key="1">
    <citation type="submission" date="2017-06" db="EMBL/GenBank/DDBJ databases">
        <title>Aedes aegypti genome working group (AGWG) sequencing and assembly.</title>
        <authorList>
            <consortium name="Aedes aegypti Genome Working Group (AGWG)"/>
            <person name="Matthews B.J."/>
        </authorList>
    </citation>
    <scope>NUCLEOTIDE SEQUENCE [LARGE SCALE GENOMIC DNA]</scope>
    <source>
        <strain evidence="1 2">LVP_AGWG</strain>
    </source>
</reference>
<evidence type="ECO:0000313" key="2">
    <source>
        <dbReference type="Proteomes" id="UP000008820"/>
    </source>
</evidence>
<dbReference type="GO" id="GO:0106370">
    <property type="term" value="F:protein-L-histidine N-pros-methyltransferase activity"/>
    <property type="evidence" value="ECO:0007669"/>
    <property type="project" value="InterPro"/>
</dbReference>
<dbReference type="EnsemblMetazoa" id="AAEL007301-RD">
    <property type="protein sequence ID" value="AAEL007301-PD"/>
    <property type="gene ID" value="AAEL007301"/>
</dbReference>
<sequence length="337" mass="38636">MSKKKGNTMEKYFSRLGKQASLTPSKGGSALAMDYSPRGFLARAVVDKTRNDISLDNCDMSAWYTLSKLPEKYEKRFVNMQNPDEITLKWLEQSKEVSGKLWLQLWHLIAKAFLSVFLTQTDVNGILKRGSMFILSEPQFRHLLVKSGIEKALTDASREIQVLDIGAGDGEVTLRLVNGISSIFPSSPMKIYATESSWIMRSRLAEKQITVLEEINQLRDVEFISCLNVLDRCIDPHQLLYDMYNALAPNGRLLLALVLPYSHYVEKNSSHMPLRPLMEHWPSLACLPIEKEIEKFFEQLEHVGFKILSWTKAPYLCEGDLKQYFYWLNDILVVCSK</sequence>
<dbReference type="PANTHER" id="PTHR12890:SF0">
    <property type="entry name" value="PROTEIN-L-HISTIDINE N-PROS-METHYLTRANSFERASE"/>
    <property type="match status" value="1"/>
</dbReference>
<dbReference type="Gene3D" id="3.40.50.150">
    <property type="entry name" value="Vaccinia Virus protein VP39"/>
    <property type="match status" value="1"/>
</dbReference>
<dbReference type="PANTHER" id="PTHR12890">
    <property type="entry name" value="DREV PROTEIN"/>
    <property type="match status" value="1"/>
</dbReference>
<dbReference type="AlphaFoldDB" id="A0A6I8TEF8"/>
<dbReference type="CDD" id="cd02440">
    <property type="entry name" value="AdoMet_MTases"/>
    <property type="match status" value="1"/>
</dbReference>
<proteinExistence type="predicted"/>
<dbReference type="InterPro" id="IPR007884">
    <property type="entry name" value="METL9"/>
</dbReference>
<dbReference type="InterPro" id="IPR029063">
    <property type="entry name" value="SAM-dependent_MTases_sf"/>
</dbReference>
<dbReference type="Pfam" id="PF05219">
    <property type="entry name" value="DREV"/>
    <property type="match status" value="1"/>
</dbReference>
<evidence type="ECO:0000313" key="1">
    <source>
        <dbReference type="EnsemblMetazoa" id="AAEL007301-PD"/>
    </source>
</evidence>
<dbReference type="OrthoDB" id="616263at2759"/>
<reference evidence="1" key="2">
    <citation type="submission" date="2020-05" db="UniProtKB">
        <authorList>
            <consortium name="EnsemblMetazoa"/>
        </authorList>
    </citation>
    <scope>IDENTIFICATION</scope>
    <source>
        <strain evidence="1">LVP_AGWG</strain>
    </source>
</reference>
<keyword evidence="2" id="KW-1185">Reference proteome</keyword>
<protein>
    <submittedName>
        <fullName evidence="1">Uncharacterized protein</fullName>
    </submittedName>
</protein>
<name>A0A6I8TEF8_AEDAE</name>
<dbReference type="SUPFAM" id="SSF53335">
    <property type="entry name" value="S-adenosyl-L-methionine-dependent methyltransferases"/>
    <property type="match status" value="1"/>
</dbReference>
<organism evidence="1 2">
    <name type="scientific">Aedes aegypti</name>
    <name type="common">Yellowfever mosquito</name>
    <name type="synonym">Culex aegypti</name>
    <dbReference type="NCBI Taxonomy" id="7159"/>
    <lineage>
        <taxon>Eukaryota</taxon>
        <taxon>Metazoa</taxon>
        <taxon>Ecdysozoa</taxon>
        <taxon>Arthropoda</taxon>
        <taxon>Hexapoda</taxon>
        <taxon>Insecta</taxon>
        <taxon>Pterygota</taxon>
        <taxon>Neoptera</taxon>
        <taxon>Endopterygota</taxon>
        <taxon>Diptera</taxon>
        <taxon>Nematocera</taxon>
        <taxon>Culicoidea</taxon>
        <taxon>Culicidae</taxon>
        <taxon>Culicinae</taxon>
        <taxon>Aedini</taxon>
        <taxon>Aedes</taxon>
        <taxon>Stegomyia</taxon>
    </lineage>
</organism>